<accession>A0A9D3NUR1</accession>
<feature type="compositionally biased region" description="Basic and acidic residues" evidence="1">
    <location>
        <begin position="1"/>
        <end position="45"/>
    </location>
</feature>
<evidence type="ECO:0000313" key="2">
    <source>
        <dbReference type="EMBL" id="KAG7328767.1"/>
    </source>
</evidence>
<dbReference type="Proteomes" id="UP000824219">
    <property type="component" value="Linkage Group LG08"/>
</dbReference>
<sequence>MPGEKRHGSEFKRSALDGSEEQKDASRDHLEDSDSRSDINRDGRWGKGSFAVLSSMFTGKADFSPSDLDFISSINRMFCCSDNNSTVQRSAGENCDLRRYRSYRRSALDPEVLHTETLLQLRYGHQA</sequence>
<dbReference type="AlphaFoldDB" id="A0A9D3NUR1"/>
<evidence type="ECO:0000256" key="1">
    <source>
        <dbReference type="SAM" id="MobiDB-lite"/>
    </source>
</evidence>
<dbReference type="EMBL" id="JAHKSW010000008">
    <property type="protein sequence ID" value="KAG7328767.1"/>
    <property type="molecule type" value="Genomic_DNA"/>
</dbReference>
<protein>
    <submittedName>
        <fullName evidence="2">Uncharacterized protein</fullName>
    </submittedName>
</protein>
<name>A0A9D3NUR1_9TELE</name>
<gene>
    <name evidence="2" type="ORF">KOW79_006941</name>
</gene>
<reference evidence="2 3" key="1">
    <citation type="submission" date="2021-06" db="EMBL/GenBank/DDBJ databases">
        <title>Chromosome-level genome assembly of the red-tail catfish (Hemibagrus wyckioides).</title>
        <authorList>
            <person name="Shao F."/>
        </authorList>
    </citation>
    <scope>NUCLEOTIDE SEQUENCE [LARGE SCALE GENOMIC DNA]</scope>
    <source>
        <strain evidence="2">EC202008001</strain>
        <tissue evidence="2">Blood</tissue>
    </source>
</reference>
<feature type="region of interest" description="Disordered" evidence="1">
    <location>
        <begin position="1"/>
        <end position="46"/>
    </location>
</feature>
<organism evidence="2 3">
    <name type="scientific">Hemibagrus wyckioides</name>
    <dbReference type="NCBI Taxonomy" id="337641"/>
    <lineage>
        <taxon>Eukaryota</taxon>
        <taxon>Metazoa</taxon>
        <taxon>Chordata</taxon>
        <taxon>Craniata</taxon>
        <taxon>Vertebrata</taxon>
        <taxon>Euteleostomi</taxon>
        <taxon>Actinopterygii</taxon>
        <taxon>Neopterygii</taxon>
        <taxon>Teleostei</taxon>
        <taxon>Ostariophysi</taxon>
        <taxon>Siluriformes</taxon>
        <taxon>Bagridae</taxon>
        <taxon>Hemibagrus</taxon>
    </lineage>
</organism>
<keyword evidence="3" id="KW-1185">Reference proteome</keyword>
<comment type="caution">
    <text evidence="2">The sequence shown here is derived from an EMBL/GenBank/DDBJ whole genome shotgun (WGS) entry which is preliminary data.</text>
</comment>
<evidence type="ECO:0000313" key="3">
    <source>
        <dbReference type="Proteomes" id="UP000824219"/>
    </source>
</evidence>
<proteinExistence type="predicted"/>